<accession>A0A4D6ML84</accession>
<protein>
    <submittedName>
        <fullName evidence="2">Uncharacterized protein</fullName>
    </submittedName>
</protein>
<dbReference type="EMBL" id="CP039351">
    <property type="protein sequence ID" value="QCE01544.1"/>
    <property type="molecule type" value="Genomic_DNA"/>
</dbReference>
<reference evidence="2 3" key="1">
    <citation type="submission" date="2019-04" db="EMBL/GenBank/DDBJ databases">
        <title>An improved genome assembly and genetic linkage map for asparagus bean, Vigna unguiculata ssp. sesquipedialis.</title>
        <authorList>
            <person name="Xia Q."/>
            <person name="Zhang R."/>
            <person name="Dong Y."/>
        </authorList>
    </citation>
    <scope>NUCLEOTIDE SEQUENCE [LARGE SCALE GENOMIC DNA]</scope>
    <source>
        <tissue evidence="2">Leaf</tissue>
    </source>
</reference>
<name>A0A4D6ML84_VIGUN</name>
<dbReference type="GO" id="GO:0016491">
    <property type="term" value="F:oxidoreductase activity"/>
    <property type="evidence" value="ECO:0007669"/>
    <property type="project" value="InterPro"/>
</dbReference>
<dbReference type="PANTHER" id="PTHR33563:SF5">
    <property type="entry name" value="USPA DOMAIN-CONTAINING PROTEIN"/>
    <property type="match status" value="1"/>
</dbReference>
<feature type="compositionally biased region" description="Polar residues" evidence="1">
    <location>
        <begin position="200"/>
        <end position="219"/>
    </location>
</feature>
<dbReference type="GO" id="GO:0003856">
    <property type="term" value="F:3-dehydroquinate synthase activity"/>
    <property type="evidence" value="ECO:0007669"/>
    <property type="project" value="InterPro"/>
</dbReference>
<feature type="compositionally biased region" description="Low complexity" evidence="1">
    <location>
        <begin position="171"/>
        <end position="181"/>
    </location>
</feature>
<dbReference type="InterPro" id="IPR002812">
    <property type="entry name" value="DHQS"/>
</dbReference>
<keyword evidence="3" id="KW-1185">Reference proteome</keyword>
<sequence length="325" mass="37169">MEGQSVVVIHDASREINVRILEWSLRSLSLVPGDVLTLIAVMHQVVTPMGYKSSVDSRLMFGANQKMVEAQVARKKEQYMNNEDIARIFQQYKSEKVGFKIEMALGSSLKAVALKSALKLKATWLILDRKMKNDEEYFLKKLSCGILRVRRFNKITRLRGPLHLPHESRPSSSTNETNTESIPLPDISAEHVYLFSTETSPHSTVTDYSMNQKQPQGQKSPHDEVWYSTPDQSTERKSSEQRVNQTHEEQKASRNHGNKEKDLKPELKLKEENCDITCGGSNRERKQKEERSSSLGGAKNFFLGKAEEYTVCEQYFSLSNFHVRN</sequence>
<proteinExistence type="predicted"/>
<gene>
    <name evidence="2" type="ORF">DEO72_LG7g2842</name>
</gene>
<evidence type="ECO:0000313" key="3">
    <source>
        <dbReference type="Proteomes" id="UP000501690"/>
    </source>
</evidence>
<dbReference type="Proteomes" id="UP000501690">
    <property type="component" value="Linkage Group LG7"/>
</dbReference>
<organism evidence="2 3">
    <name type="scientific">Vigna unguiculata</name>
    <name type="common">Cowpea</name>
    <dbReference type="NCBI Taxonomy" id="3917"/>
    <lineage>
        <taxon>Eukaryota</taxon>
        <taxon>Viridiplantae</taxon>
        <taxon>Streptophyta</taxon>
        <taxon>Embryophyta</taxon>
        <taxon>Tracheophyta</taxon>
        <taxon>Spermatophyta</taxon>
        <taxon>Magnoliopsida</taxon>
        <taxon>eudicotyledons</taxon>
        <taxon>Gunneridae</taxon>
        <taxon>Pentapetalae</taxon>
        <taxon>rosids</taxon>
        <taxon>fabids</taxon>
        <taxon>Fabales</taxon>
        <taxon>Fabaceae</taxon>
        <taxon>Papilionoideae</taxon>
        <taxon>50 kb inversion clade</taxon>
        <taxon>NPAAA clade</taxon>
        <taxon>indigoferoid/millettioid clade</taxon>
        <taxon>Phaseoleae</taxon>
        <taxon>Vigna</taxon>
    </lineage>
</organism>
<dbReference type="GO" id="GO:0009073">
    <property type="term" value="P:aromatic amino acid family biosynthetic process"/>
    <property type="evidence" value="ECO:0007669"/>
    <property type="project" value="InterPro"/>
</dbReference>
<evidence type="ECO:0000256" key="1">
    <source>
        <dbReference type="SAM" id="MobiDB-lite"/>
    </source>
</evidence>
<feature type="region of interest" description="Disordered" evidence="1">
    <location>
        <begin position="200"/>
        <end position="268"/>
    </location>
</feature>
<dbReference type="PANTHER" id="PTHR33563">
    <property type="match status" value="1"/>
</dbReference>
<dbReference type="AlphaFoldDB" id="A0A4D6ML84"/>
<feature type="region of interest" description="Disordered" evidence="1">
    <location>
        <begin position="161"/>
        <end position="183"/>
    </location>
</feature>
<feature type="compositionally biased region" description="Basic and acidic residues" evidence="1">
    <location>
        <begin position="233"/>
        <end position="268"/>
    </location>
</feature>
<evidence type="ECO:0000313" key="2">
    <source>
        <dbReference type="EMBL" id="QCE01544.1"/>
    </source>
</evidence>